<dbReference type="Proteomes" id="UP000694520">
    <property type="component" value="Chromosome 18"/>
</dbReference>
<evidence type="ECO:0000259" key="1">
    <source>
        <dbReference type="PROSITE" id="PS50805"/>
    </source>
</evidence>
<dbReference type="InterPro" id="IPR039938">
    <property type="entry name" value="Sp4-like"/>
</dbReference>
<protein>
    <recommendedName>
        <fullName evidence="1">KRAB domain-containing protein</fullName>
    </recommendedName>
</protein>
<dbReference type="InterPro" id="IPR036051">
    <property type="entry name" value="KRAB_dom_sf"/>
</dbReference>
<reference evidence="2" key="3">
    <citation type="submission" date="2025-09" db="UniProtKB">
        <authorList>
            <consortium name="Ensembl"/>
        </authorList>
    </citation>
    <scope>IDENTIFICATION</scope>
</reference>
<dbReference type="GeneTree" id="ENSGT01150000289471"/>
<dbReference type="SMART" id="SM00349">
    <property type="entry name" value="KRAB"/>
    <property type="match status" value="1"/>
</dbReference>
<dbReference type="Gene3D" id="6.10.140.140">
    <property type="match status" value="1"/>
</dbReference>
<reference evidence="2" key="2">
    <citation type="submission" date="2025-08" db="UniProtKB">
        <authorList>
            <consortium name="Ensembl"/>
        </authorList>
    </citation>
    <scope>IDENTIFICATION</scope>
</reference>
<sequence length="119" mass="13688">EEPVTPALHPNAAVNFTWEEWLLLDSSQKKLHRGVMLENIRNLASVVMALINVRSVREHSLISILLKYMKVITLERNPMSVYNVEKFFHIETLSKNTKELTLERNLMNVKNVGMPSCGK</sequence>
<reference evidence="2" key="1">
    <citation type="submission" date="2019-05" db="EMBL/GenBank/DDBJ databases">
        <authorList>
            <person name="Zhang S."/>
            <person name="Liu J."/>
        </authorList>
    </citation>
    <scope>NUCLEOTIDE SEQUENCE [LARGE SCALE GENOMIC DNA]</scope>
</reference>
<proteinExistence type="predicted"/>
<dbReference type="SUPFAM" id="SSF109640">
    <property type="entry name" value="KRAB domain (Kruppel-associated box)"/>
    <property type="match status" value="1"/>
</dbReference>
<dbReference type="AlphaFoldDB" id="A0A8B9YPC9"/>
<dbReference type="Ensembl" id="ENSBGRT00000044673.1">
    <property type="protein sequence ID" value="ENSBGRP00000038534.1"/>
    <property type="gene ID" value="ENSBGRG00000024178.1"/>
</dbReference>
<dbReference type="InterPro" id="IPR001909">
    <property type="entry name" value="KRAB"/>
</dbReference>
<accession>A0A8B9YPC9</accession>
<evidence type="ECO:0000313" key="2">
    <source>
        <dbReference type="Ensembl" id="ENSBGRP00000038534.1"/>
    </source>
</evidence>
<dbReference type="PANTHER" id="PTHR14947">
    <property type="entry name" value="ZINC FINGER PROTEIN"/>
    <property type="match status" value="1"/>
</dbReference>
<organism evidence="2 3">
    <name type="scientific">Bos mutus grunniens</name>
    <name type="common">Wild yak</name>
    <name type="synonym">Bos grunniens</name>
    <dbReference type="NCBI Taxonomy" id="30521"/>
    <lineage>
        <taxon>Eukaryota</taxon>
        <taxon>Metazoa</taxon>
        <taxon>Chordata</taxon>
        <taxon>Craniata</taxon>
        <taxon>Vertebrata</taxon>
        <taxon>Euteleostomi</taxon>
        <taxon>Mammalia</taxon>
        <taxon>Eutheria</taxon>
        <taxon>Laurasiatheria</taxon>
        <taxon>Artiodactyla</taxon>
        <taxon>Ruminantia</taxon>
        <taxon>Pecora</taxon>
        <taxon>Bovidae</taxon>
        <taxon>Bovinae</taxon>
        <taxon>Bos</taxon>
    </lineage>
</organism>
<keyword evidence="3" id="KW-1185">Reference proteome</keyword>
<dbReference type="GO" id="GO:0006355">
    <property type="term" value="P:regulation of DNA-templated transcription"/>
    <property type="evidence" value="ECO:0007669"/>
    <property type="project" value="InterPro"/>
</dbReference>
<dbReference type="PANTHER" id="PTHR14947:SF26">
    <property type="entry name" value="RIKEN CDNA D130040H23 GENE"/>
    <property type="match status" value="1"/>
</dbReference>
<dbReference type="CDD" id="cd07765">
    <property type="entry name" value="KRAB_A-box"/>
    <property type="match status" value="1"/>
</dbReference>
<evidence type="ECO:0000313" key="3">
    <source>
        <dbReference type="Proteomes" id="UP000694520"/>
    </source>
</evidence>
<feature type="domain" description="KRAB" evidence="1">
    <location>
        <begin position="7"/>
        <end position="84"/>
    </location>
</feature>
<dbReference type="PROSITE" id="PS50805">
    <property type="entry name" value="KRAB"/>
    <property type="match status" value="1"/>
</dbReference>
<name>A0A8B9YPC9_BOSMU</name>
<dbReference type="Pfam" id="PF01352">
    <property type="entry name" value="KRAB"/>
    <property type="match status" value="1"/>
</dbReference>